<dbReference type="InterPro" id="IPR010845">
    <property type="entry name" value="FlaF"/>
</dbReference>
<reference evidence="1 2" key="1">
    <citation type="submission" date="2016-10" db="EMBL/GenBank/DDBJ databases">
        <authorList>
            <person name="de Groot N.N."/>
        </authorList>
    </citation>
    <scope>NUCLEOTIDE SEQUENCE [LARGE SCALE GENOMIC DNA]</scope>
    <source>
        <strain evidence="1 2">DSM 27842</strain>
    </source>
</reference>
<dbReference type="AlphaFoldDB" id="A0A1H8LPP8"/>
<proteinExistence type="predicted"/>
<keyword evidence="1" id="KW-0966">Cell projection</keyword>
<evidence type="ECO:0000313" key="2">
    <source>
        <dbReference type="Proteomes" id="UP000198893"/>
    </source>
</evidence>
<protein>
    <submittedName>
        <fullName evidence="1">Flagellar protein FlaF</fullName>
    </submittedName>
</protein>
<keyword evidence="1" id="KW-0282">Flagellum</keyword>
<dbReference type="GO" id="GO:0044781">
    <property type="term" value="P:bacterial-type flagellum organization"/>
    <property type="evidence" value="ECO:0007669"/>
    <property type="project" value="InterPro"/>
</dbReference>
<name>A0A1H8LPP8_9RHOB</name>
<dbReference type="STRING" id="569882.SAMN04490248_101239"/>
<sequence length="125" mass="13883">MTPHTLAHGAYAQAATPIRTPRGTEYELIARITHRIKATAKKGRPGFPELAEAVHDNRQLWTILATDVADIDNPLPKSLRARIFYLAEFTHIHSGKVLRENASVRPLLEVNTAILRGLRNGISSK</sequence>
<accession>A0A1H8LPP8</accession>
<dbReference type="NCBIfam" id="NF009435">
    <property type="entry name" value="PRK12794.1"/>
    <property type="match status" value="1"/>
</dbReference>
<dbReference type="Pfam" id="PF07309">
    <property type="entry name" value="FlaF"/>
    <property type="match status" value="1"/>
</dbReference>
<dbReference type="RefSeq" id="WP_093114800.1">
    <property type="nucleotide sequence ID" value="NZ_FODS01000001.1"/>
</dbReference>
<dbReference type="Proteomes" id="UP000198893">
    <property type="component" value="Unassembled WGS sequence"/>
</dbReference>
<dbReference type="EMBL" id="FODS01000001">
    <property type="protein sequence ID" value="SEO07087.1"/>
    <property type="molecule type" value="Genomic_DNA"/>
</dbReference>
<dbReference type="OrthoDB" id="9808944at2"/>
<evidence type="ECO:0000313" key="1">
    <source>
        <dbReference type="EMBL" id="SEO07087.1"/>
    </source>
</evidence>
<keyword evidence="1" id="KW-0969">Cilium</keyword>
<keyword evidence="2" id="KW-1185">Reference proteome</keyword>
<organism evidence="1 2">
    <name type="scientific">Salinihabitans flavidus</name>
    <dbReference type="NCBI Taxonomy" id="569882"/>
    <lineage>
        <taxon>Bacteria</taxon>
        <taxon>Pseudomonadati</taxon>
        <taxon>Pseudomonadota</taxon>
        <taxon>Alphaproteobacteria</taxon>
        <taxon>Rhodobacterales</taxon>
        <taxon>Roseobacteraceae</taxon>
        <taxon>Salinihabitans</taxon>
    </lineage>
</organism>
<gene>
    <name evidence="1" type="ORF">SAMN04490248_101239</name>
</gene>